<dbReference type="AlphaFoldDB" id="A0A168EXZ1"/>
<dbReference type="OrthoDB" id="2595278at2"/>
<sequence>MKYVDRFQSFISKGHYHRMIESEKKLSCLRENIREYQTSTGEKRLEWTELGVVGFFQGIRVFEDDIEALKDHLLQLGVLPVVTKIDLESLPVDLQESMKSWTIPKRPTIRFSPNKTVRIDPTRLHGYREWVGNMDVNDQVKAWTHEKDKYEVLSNEWMHLKRLLVIDIKPLQRFKLSCGSVACVPSKREVLGVDVFQHIGTEALMTFGRVDMKKVMLYTGRGILKKSDVDTYRKVVDVNLRYTLMQTRKEELRNQYYHEYLMNL</sequence>
<proteinExistence type="predicted"/>
<name>A0A168EXZ1_9BACL</name>
<organism evidence="1 2">
    <name type="scientific">Paenibacillus glucanolyticus</name>
    <dbReference type="NCBI Taxonomy" id="59843"/>
    <lineage>
        <taxon>Bacteria</taxon>
        <taxon>Bacillati</taxon>
        <taxon>Bacillota</taxon>
        <taxon>Bacilli</taxon>
        <taxon>Bacillales</taxon>
        <taxon>Paenibacillaceae</taxon>
        <taxon>Paenibacillus</taxon>
    </lineage>
</organism>
<dbReference type="Proteomes" id="UP000076796">
    <property type="component" value="Unassembled WGS sequence"/>
</dbReference>
<reference evidence="1" key="1">
    <citation type="journal article" date="2016" name="Genome Announc.">
        <title>Draft genomes of two strains of Paenibacillus glucanolyticus with capability to degrade lignocellulose.</title>
        <authorList>
            <person name="Mathews S.L."/>
            <person name="Pawlak J."/>
            <person name="Grunden A.M."/>
        </authorList>
    </citation>
    <scope>NUCLEOTIDE SEQUENCE [LARGE SCALE GENOMIC DNA]</scope>
    <source>
        <strain evidence="1">SLM1</strain>
    </source>
</reference>
<dbReference type="EMBL" id="LWMH01000001">
    <property type="protein sequence ID" value="KZS44927.1"/>
    <property type="molecule type" value="Genomic_DNA"/>
</dbReference>
<gene>
    <name evidence="1" type="ORF">AWU65_02780</name>
</gene>
<comment type="caution">
    <text evidence="1">The sequence shown here is derived from an EMBL/GenBank/DDBJ whole genome shotgun (WGS) entry which is preliminary data.</text>
</comment>
<protein>
    <submittedName>
        <fullName evidence="1">Uncharacterized protein</fullName>
    </submittedName>
</protein>
<accession>A0A168EXZ1</accession>
<keyword evidence="2" id="KW-1185">Reference proteome</keyword>
<dbReference type="RefSeq" id="WP_063477431.1">
    <property type="nucleotide sequence ID" value="NZ_LWMH01000001.1"/>
</dbReference>
<evidence type="ECO:0000313" key="2">
    <source>
        <dbReference type="Proteomes" id="UP000076796"/>
    </source>
</evidence>
<evidence type="ECO:0000313" key="1">
    <source>
        <dbReference type="EMBL" id="KZS44927.1"/>
    </source>
</evidence>